<evidence type="ECO:0000256" key="1">
    <source>
        <dbReference type="ARBA" id="ARBA00004442"/>
    </source>
</evidence>
<dbReference type="STRING" id="388408.LAX5112_02025"/>
<protein>
    <submittedName>
        <fullName evidence="6">MltA-interacting protein MipA</fullName>
    </submittedName>
</protein>
<evidence type="ECO:0000256" key="3">
    <source>
        <dbReference type="ARBA" id="ARBA00022729"/>
    </source>
</evidence>
<dbReference type="GO" id="GO:0009279">
    <property type="term" value="C:cell outer membrane"/>
    <property type="evidence" value="ECO:0007669"/>
    <property type="project" value="UniProtKB-SubCell"/>
</dbReference>
<keyword evidence="3" id="KW-0732">Signal</keyword>
<proteinExistence type="inferred from homology"/>
<dbReference type="EMBL" id="CXWD01000007">
    <property type="protein sequence ID" value="CTQ69214.1"/>
    <property type="molecule type" value="Genomic_DNA"/>
</dbReference>
<evidence type="ECO:0000313" key="6">
    <source>
        <dbReference type="EMBL" id="CTQ69214.1"/>
    </source>
</evidence>
<evidence type="ECO:0000256" key="4">
    <source>
        <dbReference type="ARBA" id="ARBA00023136"/>
    </source>
</evidence>
<name>A0A0M7A6F3_9HYPH</name>
<evidence type="ECO:0000256" key="2">
    <source>
        <dbReference type="ARBA" id="ARBA00005722"/>
    </source>
</evidence>
<dbReference type="InterPro" id="IPR010583">
    <property type="entry name" value="MipA"/>
</dbReference>
<sequence>MNLLSFTQVRKCNSLAKPDSVSLCVTCVHAIFALNNFRYNVGLMKKLISRAAVALLAGSLSGAAFAQGGSLSAEDATKQFVIDLGVGAMVKPRYEASDSYLVYPFPLIQMGRFYVPGLGQVVEGRGRTGVFFYPSFGFVGERKASDTTDLTGTNKIDWALELGLGGGFRTQHWRAFGEIRQGINGHNGQVGQVGFDGIMYPGEKWELSFGPRADFASGDYMDTYFGVTSTEASASGGQLSEYNPSAGFKSVGLAARVSYDLNDDVRLHLQGGYDRLVGDAADSPIAKVGSENQFNVGLGFTYRFAFDVFK</sequence>
<dbReference type="Proteomes" id="UP000053235">
    <property type="component" value="Unassembled WGS sequence"/>
</dbReference>
<keyword evidence="7" id="KW-1185">Reference proteome</keyword>
<comment type="similarity">
    <text evidence="2">Belongs to the MipA/OmpV family.</text>
</comment>
<keyword evidence="4" id="KW-0472">Membrane</keyword>
<reference evidence="7" key="1">
    <citation type="submission" date="2015-07" db="EMBL/GenBank/DDBJ databases">
        <authorList>
            <person name="Rodrigo-Torres Lidia"/>
            <person name="Arahal R.David."/>
        </authorList>
    </citation>
    <scope>NUCLEOTIDE SEQUENCE [LARGE SCALE GENOMIC DNA]</scope>
    <source>
        <strain evidence="7">CECT 5112</strain>
    </source>
</reference>
<keyword evidence="5" id="KW-0998">Cell outer membrane</keyword>
<gene>
    <name evidence="6" type="ORF">LAX5112_02025</name>
</gene>
<dbReference type="AlphaFoldDB" id="A0A0M7A6F3"/>
<dbReference type="Pfam" id="PF06629">
    <property type="entry name" value="MipA"/>
    <property type="match status" value="1"/>
</dbReference>
<accession>A0A0M7A6F3</accession>
<comment type="subcellular location">
    <subcellularLocation>
        <location evidence="1">Cell outer membrane</location>
    </subcellularLocation>
</comment>
<evidence type="ECO:0000313" key="7">
    <source>
        <dbReference type="Proteomes" id="UP000053235"/>
    </source>
</evidence>
<organism evidence="6 7">
    <name type="scientific">Roseibium alexandrii</name>
    <dbReference type="NCBI Taxonomy" id="388408"/>
    <lineage>
        <taxon>Bacteria</taxon>
        <taxon>Pseudomonadati</taxon>
        <taxon>Pseudomonadota</taxon>
        <taxon>Alphaproteobacteria</taxon>
        <taxon>Hyphomicrobiales</taxon>
        <taxon>Stappiaceae</taxon>
        <taxon>Roseibium</taxon>
    </lineage>
</organism>
<dbReference type="PANTHER" id="PTHR38776:SF1">
    <property type="entry name" value="MLTA-INTERACTING PROTEIN-RELATED"/>
    <property type="match status" value="1"/>
</dbReference>
<dbReference type="PANTHER" id="PTHR38776">
    <property type="entry name" value="MLTA-INTERACTING PROTEIN-RELATED"/>
    <property type="match status" value="1"/>
</dbReference>
<evidence type="ECO:0000256" key="5">
    <source>
        <dbReference type="ARBA" id="ARBA00023237"/>
    </source>
</evidence>